<evidence type="ECO:0000256" key="10">
    <source>
        <dbReference type="ARBA" id="ARBA00024871"/>
    </source>
</evidence>
<feature type="domain" description="Enoyl-CoA hydratase/isomerase" evidence="12">
    <location>
        <begin position="53"/>
        <end position="382"/>
    </location>
</feature>
<keyword evidence="9" id="KW-0496">Mitochondrion</keyword>
<evidence type="ECO:0000256" key="6">
    <source>
        <dbReference type="ARBA" id="ARBA00016714"/>
    </source>
</evidence>
<keyword evidence="7" id="KW-0101">Branched-chain amino acid catabolism</keyword>
<keyword evidence="14" id="KW-1185">Reference proteome</keyword>
<dbReference type="AlphaFoldDB" id="A0AAE0T2Y8"/>
<evidence type="ECO:0000256" key="3">
    <source>
        <dbReference type="ARBA" id="ARBA00005109"/>
    </source>
</evidence>
<reference evidence="13" key="2">
    <citation type="journal article" date="2021" name="Genome Biol. Evol.">
        <title>Developing a high-quality reference genome for a parasitic bivalve with doubly uniparental inheritance (Bivalvia: Unionida).</title>
        <authorList>
            <person name="Smith C.H."/>
        </authorList>
    </citation>
    <scope>NUCLEOTIDE SEQUENCE</scope>
    <source>
        <strain evidence="13">CHS0354</strain>
        <tissue evidence="13">Mantle</tissue>
    </source>
</reference>
<dbReference type="NCBIfam" id="NF004127">
    <property type="entry name" value="PRK05617.1"/>
    <property type="match status" value="1"/>
</dbReference>
<evidence type="ECO:0000256" key="11">
    <source>
        <dbReference type="ARBA" id="ARBA00031181"/>
    </source>
</evidence>
<comment type="function">
    <text evidence="10">Hydrolyzes 3-hydroxyisobutyryl-CoA (HIBYL-CoA), a saline catabolite. Has high activity toward isobutyryl-CoA. Could be an isobutyryl-CoA dehydrogenase that functions in valine catabolism. Also hydrolyzes 3-hydroxypropanoyl-CoA.</text>
</comment>
<keyword evidence="8" id="KW-0378">Hydrolase</keyword>
<accession>A0AAE0T2Y8</accession>
<evidence type="ECO:0000256" key="2">
    <source>
        <dbReference type="ARBA" id="ARBA00004173"/>
    </source>
</evidence>
<evidence type="ECO:0000313" key="13">
    <source>
        <dbReference type="EMBL" id="KAK3602681.1"/>
    </source>
</evidence>
<comment type="subcellular location">
    <subcellularLocation>
        <location evidence="2">Mitochondrion</location>
    </subcellularLocation>
</comment>
<evidence type="ECO:0000256" key="5">
    <source>
        <dbReference type="ARBA" id="ARBA00011915"/>
    </source>
</evidence>
<dbReference type="EC" id="3.1.2.4" evidence="5"/>
<reference evidence="13" key="3">
    <citation type="submission" date="2023-05" db="EMBL/GenBank/DDBJ databases">
        <authorList>
            <person name="Smith C.H."/>
        </authorList>
    </citation>
    <scope>NUCLEOTIDE SEQUENCE</scope>
    <source>
        <strain evidence="13">CHS0354</strain>
        <tissue evidence="13">Mantle</tissue>
    </source>
</reference>
<dbReference type="GO" id="GO:0005739">
    <property type="term" value="C:mitochondrion"/>
    <property type="evidence" value="ECO:0007669"/>
    <property type="project" value="UniProtKB-SubCell"/>
</dbReference>
<dbReference type="PANTHER" id="PTHR43176:SF3">
    <property type="entry name" value="3-HYDROXYISOBUTYRYL-COA HYDROLASE, MITOCHONDRIAL"/>
    <property type="match status" value="1"/>
</dbReference>
<dbReference type="Pfam" id="PF16113">
    <property type="entry name" value="ECH_2"/>
    <property type="match status" value="1"/>
</dbReference>
<gene>
    <name evidence="13" type="ORF">CHS0354_017883</name>
</gene>
<sequence>MAEKKKEADKKPRAMLSRGLRRLNVVFMHMRMAAPFSSSVEDEVILQKIDTKGVITLNRPKALNALNLTMIRKIMPKMTEWENDPKMTMVLIKGVGDKAFCAGGDIRAVTEAGKVGDKLAQDFFKEEYILNNKIGTYHLPYVALIDGITMGGGVGLSVHGTFRVATEKTLFAMPETGIGLFPDVGGGYFLPRLGGKLGIYLALTGFRLKGRDVQKAGVATHFVQSNKLANLEQSLLKLENPMPQNIASVIQDFQQQSTDIPDNEFILAQHIDKINTLFNGATMEEIFKNLEEDGSEWASQQLAILKKMSPTSMKVTLRQLLEGESKSLQECLIMEYRLSQRCLEDKDFFEGVRAVLVDKDQNPKWKPSSLAGVTPQKVDWYFSPLPSERELVL</sequence>
<dbReference type="GO" id="GO:0003860">
    <property type="term" value="F:3-hydroxyisobutyryl-CoA hydrolase activity"/>
    <property type="evidence" value="ECO:0007669"/>
    <property type="project" value="UniProtKB-EC"/>
</dbReference>
<evidence type="ECO:0000256" key="1">
    <source>
        <dbReference type="ARBA" id="ARBA00001709"/>
    </source>
</evidence>
<dbReference type="InterPro" id="IPR045004">
    <property type="entry name" value="ECH_dom"/>
</dbReference>
<proteinExistence type="inferred from homology"/>
<dbReference type="Proteomes" id="UP001195483">
    <property type="component" value="Unassembled WGS sequence"/>
</dbReference>
<dbReference type="GO" id="GO:0006574">
    <property type="term" value="P:L-valine catabolic process"/>
    <property type="evidence" value="ECO:0007669"/>
    <property type="project" value="TreeGrafter"/>
</dbReference>
<evidence type="ECO:0000256" key="4">
    <source>
        <dbReference type="ARBA" id="ARBA00005254"/>
    </source>
</evidence>
<dbReference type="PANTHER" id="PTHR43176">
    <property type="entry name" value="3-HYDROXYISOBUTYRYL-COA HYDROLASE-RELATED"/>
    <property type="match status" value="1"/>
</dbReference>
<dbReference type="FunFam" id="3.90.226.10:FF:000026">
    <property type="entry name" value="3-hydroxyisobutyryl-CoA hydrolase, mitochondrial"/>
    <property type="match status" value="1"/>
</dbReference>
<comment type="caution">
    <text evidence="13">The sequence shown here is derived from an EMBL/GenBank/DDBJ whole genome shotgun (WGS) entry which is preliminary data.</text>
</comment>
<evidence type="ECO:0000313" key="14">
    <source>
        <dbReference type="Proteomes" id="UP001195483"/>
    </source>
</evidence>
<evidence type="ECO:0000256" key="7">
    <source>
        <dbReference type="ARBA" id="ARBA00022456"/>
    </source>
</evidence>
<dbReference type="Gene3D" id="3.90.226.10">
    <property type="entry name" value="2-enoyl-CoA Hydratase, Chain A, domain 1"/>
    <property type="match status" value="1"/>
</dbReference>
<evidence type="ECO:0000256" key="9">
    <source>
        <dbReference type="ARBA" id="ARBA00023128"/>
    </source>
</evidence>
<dbReference type="EMBL" id="JAEAOA010001104">
    <property type="protein sequence ID" value="KAK3602681.1"/>
    <property type="molecule type" value="Genomic_DNA"/>
</dbReference>
<dbReference type="InterPro" id="IPR029045">
    <property type="entry name" value="ClpP/crotonase-like_dom_sf"/>
</dbReference>
<evidence type="ECO:0000259" key="12">
    <source>
        <dbReference type="Pfam" id="PF16113"/>
    </source>
</evidence>
<comment type="similarity">
    <text evidence="4">Belongs to the enoyl-CoA hydratase/isomerase family.</text>
</comment>
<protein>
    <recommendedName>
        <fullName evidence="6">3-hydroxyisobutyryl-CoA hydrolase, mitochondrial</fullName>
        <ecNumber evidence="5">3.1.2.4</ecNumber>
    </recommendedName>
    <alternativeName>
        <fullName evidence="11">3-hydroxyisobutyryl-coenzyme A hydrolase</fullName>
    </alternativeName>
</protein>
<name>A0AAE0T2Y8_9BIVA</name>
<comment type="pathway">
    <text evidence="3">Amino-acid degradation; L-valine degradation.</text>
</comment>
<dbReference type="InterPro" id="IPR032259">
    <property type="entry name" value="HIBYL-CoA-H"/>
</dbReference>
<comment type="catalytic activity">
    <reaction evidence="1">
        <text>3-hydroxy-2-methylpropanoyl-CoA + H2O = 3-hydroxy-2-methylpropanoate + CoA + H(+)</text>
        <dbReference type="Rhea" id="RHEA:20888"/>
        <dbReference type="ChEBI" id="CHEBI:11805"/>
        <dbReference type="ChEBI" id="CHEBI:15377"/>
        <dbReference type="ChEBI" id="CHEBI:15378"/>
        <dbReference type="ChEBI" id="CHEBI:57287"/>
        <dbReference type="ChEBI" id="CHEBI:57340"/>
        <dbReference type="EC" id="3.1.2.4"/>
    </reaction>
</comment>
<organism evidence="13 14">
    <name type="scientific">Potamilus streckersoni</name>
    <dbReference type="NCBI Taxonomy" id="2493646"/>
    <lineage>
        <taxon>Eukaryota</taxon>
        <taxon>Metazoa</taxon>
        <taxon>Spiralia</taxon>
        <taxon>Lophotrochozoa</taxon>
        <taxon>Mollusca</taxon>
        <taxon>Bivalvia</taxon>
        <taxon>Autobranchia</taxon>
        <taxon>Heteroconchia</taxon>
        <taxon>Palaeoheterodonta</taxon>
        <taxon>Unionida</taxon>
        <taxon>Unionoidea</taxon>
        <taxon>Unionidae</taxon>
        <taxon>Ambleminae</taxon>
        <taxon>Lampsilini</taxon>
        <taxon>Potamilus</taxon>
    </lineage>
</organism>
<dbReference type="CDD" id="cd06558">
    <property type="entry name" value="crotonase-like"/>
    <property type="match status" value="1"/>
</dbReference>
<dbReference type="SUPFAM" id="SSF52096">
    <property type="entry name" value="ClpP/crotonase"/>
    <property type="match status" value="1"/>
</dbReference>
<reference evidence="13" key="1">
    <citation type="journal article" date="2021" name="Genome Biol. Evol.">
        <title>A High-Quality Reference Genome for a Parasitic Bivalve with Doubly Uniparental Inheritance (Bivalvia: Unionida).</title>
        <authorList>
            <person name="Smith C.H."/>
        </authorList>
    </citation>
    <scope>NUCLEOTIDE SEQUENCE</scope>
    <source>
        <strain evidence="13">CHS0354</strain>
    </source>
</reference>
<evidence type="ECO:0000256" key="8">
    <source>
        <dbReference type="ARBA" id="ARBA00022801"/>
    </source>
</evidence>